<dbReference type="OMA" id="YGGWGSR"/>
<dbReference type="GO" id="GO:0008422">
    <property type="term" value="F:beta-glucosidase activity"/>
    <property type="evidence" value="ECO:0007669"/>
    <property type="project" value="TreeGrafter"/>
</dbReference>
<dbReference type="Gene3D" id="3.20.20.80">
    <property type="entry name" value="Glycosidases"/>
    <property type="match status" value="1"/>
</dbReference>
<accession>D2VHL5</accession>
<comment type="similarity">
    <text evidence="1 4">Belongs to the glycosyl hydrolase 1 family.</text>
</comment>
<dbReference type="InterPro" id="IPR017853">
    <property type="entry name" value="GH"/>
</dbReference>
<keyword evidence="7" id="KW-1185">Reference proteome</keyword>
<dbReference type="EMBL" id="GG738872">
    <property type="protein sequence ID" value="EFC43609.1"/>
    <property type="molecule type" value="Genomic_DNA"/>
</dbReference>
<sequence length="512" mass="58366">MIQQQTLLTRQVVVILLLLALISSLISAASLANTNIPFPKDFRFGAATAAYQIEGAYKEDGRGLSIWDTWSHIPGKIYNNQTGDIADDHYHKVKEDIALMKSLGVKNYRMSISWPRILPTGLLKHGINQKGIDYYNMEINELVRNGINVAVTLYHWDLPQYLQDTYGGWLNSKETVQAFRDFSDICFAHFGDRVKDWITFNEPFITSVLGHGCNDWAPGLGCGSSPAGNSSNMPYMAAHSQLLAHAHAVKVYRDKYQQDQQGRIGITLNSNFYYPLTNTKEDYEACERALLFGFGWFADPVFFGDYPQVMKDFVEGNRLPLFTEQEKRLLKGSVDFIGLNHYTSNYIGNRKSPLPPVNQRTFNDDQRTEGSSYKNGVPIGPKAESDWLFVYPPGIRSMLNWIQKRYNPQMIYVTENGVDAPGESSMPISQALNDTFRVNYLHDYLTEVSNAVMQDGVNVKAYFVWSMMDNFEWTNGYSCRFGVVFVDYNSPNLTRYVKNSAKWYSELVKPYN</sequence>
<evidence type="ECO:0000313" key="6">
    <source>
        <dbReference type="EMBL" id="EFC43609.1"/>
    </source>
</evidence>
<keyword evidence="5" id="KW-0732">Signal</keyword>
<gene>
    <name evidence="6" type="ORF">NAEGRDRAFT_68368</name>
</gene>
<dbReference type="InterPro" id="IPR001360">
    <property type="entry name" value="Glyco_hydro_1"/>
</dbReference>
<evidence type="ECO:0000256" key="4">
    <source>
        <dbReference type="RuleBase" id="RU003690"/>
    </source>
</evidence>
<dbReference type="PRINTS" id="PR00131">
    <property type="entry name" value="GLHYDRLASE1"/>
</dbReference>
<dbReference type="GO" id="GO:0005975">
    <property type="term" value="P:carbohydrate metabolic process"/>
    <property type="evidence" value="ECO:0007669"/>
    <property type="project" value="InterPro"/>
</dbReference>
<protein>
    <submittedName>
        <fullName evidence="6">Glycosyl hydrolase family protein</fullName>
    </submittedName>
</protein>
<dbReference type="KEGG" id="ngr:NAEGRDRAFT_68368"/>
<proteinExistence type="inferred from homology"/>
<dbReference type="FunFam" id="3.20.20.80:FF:000022">
    <property type="entry name" value="Beta-glucosidase 11"/>
    <property type="match status" value="1"/>
</dbReference>
<feature type="signal peptide" evidence="5">
    <location>
        <begin position="1"/>
        <end position="28"/>
    </location>
</feature>
<reference evidence="6 7" key="1">
    <citation type="journal article" date="2010" name="Cell">
        <title>The genome of Naegleria gruberi illuminates early eukaryotic versatility.</title>
        <authorList>
            <person name="Fritz-Laylin L.K."/>
            <person name="Prochnik S.E."/>
            <person name="Ginger M.L."/>
            <person name="Dacks J.B."/>
            <person name="Carpenter M.L."/>
            <person name="Field M.C."/>
            <person name="Kuo A."/>
            <person name="Paredez A."/>
            <person name="Chapman J."/>
            <person name="Pham J."/>
            <person name="Shu S."/>
            <person name="Neupane R."/>
            <person name="Cipriano M."/>
            <person name="Mancuso J."/>
            <person name="Tu H."/>
            <person name="Salamov A."/>
            <person name="Lindquist E."/>
            <person name="Shapiro H."/>
            <person name="Lucas S."/>
            <person name="Grigoriev I.V."/>
            <person name="Cande W.Z."/>
            <person name="Fulton C."/>
            <person name="Rokhsar D.S."/>
            <person name="Dawson S.C."/>
        </authorList>
    </citation>
    <scope>NUCLEOTIDE SEQUENCE [LARGE SCALE GENOMIC DNA]</scope>
    <source>
        <strain evidence="6 7">NEG-M</strain>
    </source>
</reference>
<dbReference type="eggNOG" id="KOG0626">
    <property type="taxonomic scope" value="Eukaryota"/>
</dbReference>
<dbReference type="STRING" id="5762.D2VHL5"/>
<dbReference type="PANTHER" id="PTHR10353">
    <property type="entry name" value="GLYCOSYL HYDROLASE"/>
    <property type="match status" value="1"/>
</dbReference>
<dbReference type="PROSITE" id="PS00653">
    <property type="entry name" value="GLYCOSYL_HYDROL_F1_2"/>
    <property type="match status" value="1"/>
</dbReference>
<name>D2VHL5_NAEGR</name>
<dbReference type="InterPro" id="IPR033132">
    <property type="entry name" value="GH_1_N_CS"/>
</dbReference>
<organism evidence="7">
    <name type="scientific">Naegleria gruberi</name>
    <name type="common">Amoeba</name>
    <dbReference type="NCBI Taxonomy" id="5762"/>
    <lineage>
        <taxon>Eukaryota</taxon>
        <taxon>Discoba</taxon>
        <taxon>Heterolobosea</taxon>
        <taxon>Tetramitia</taxon>
        <taxon>Eutetramitia</taxon>
        <taxon>Vahlkampfiidae</taxon>
        <taxon>Naegleria</taxon>
    </lineage>
</organism>
<keyword evidence="2 6" id="KW-0378">Hydrolase</keyword>
<evidence type="ECO:0000313" key="7">
    <source>
        <dbReference type="Proteomes" id="UP000006671"/>
    </source>
</evidence>
<evidence type="ECO:0000256" key="1">
    <source>
        <dbReference type="ARBA" id="ARBA00010838"/>
    </source>
</evidence>
<evidence type="ECO:0000256" key="3">
    <source>
        <dbReference type="ARBA" id="ARBA00023295"/>
    </source>
</evidence>
<dbReference type="Proteomes" id="UP000006671">
    <property type="component" value="Unassembled WGS sequence"/>
</dbReference>
<dbReference type="GeneID" id="8863328"/>
<dbReference type="InParanoid" id="D2VHL5"/>
<dbReference type="AlphaFoldDB" id="D2VHL5"/>
<dbReference type="PANTHER" id="PTHR10353:SF36">
    <property type="entry name" value="LP05116P"/>
    <property type="match status" value="1"/>
</dbReference>
<dbReference type="Pfam" id="PF00232">
    <property type="entry name" value="Glyco_hydro_1"/>
    <property type="match status" value="1"/>
</dbReference>
<dbReference type="SUPFAM" id="SSF51445">
    <property type="entry name" value="(Trans)glycosidases"/>
    <property type="match status" value="1"/>
</dbReference>
<feature type="chain" id="PRO_5003037571" evidence="5">
    <location>
        <begin position="29"/>
        <end position="512"/>
    </location>
</feature>
<dbReference type="OrthoDB" id="65569at2759"/>
<dbReference type="RefSeq" id="XP_002676353.1">
    <property type="nucleotide sequence ID" value="XM_002676307.1"/>
</dbReference>
<evidence type="ECO:0000256" key="5">
    <source>
        <dbReference type="SAM" id="SignalP"/>
    </source>
</evidence>
<keyword evidence="3" id="KW-0326">Glycosidase</keyword>
<dbReference type="VEuPathDB" id="AmoebaDB:NAEGRDRAFT_68368"/>
<evidence type="ECO:0000256" key="2">
    <source>
        <dbReference type="ARBA" id="ARBA00022801"/>
    </source>
</evidence>